<gene>
    <name evidence="4" type="ORF">GX426_11820</name>
</gene>
<feature type="repeat" description="TPR" evidence="3">
    <location>
        <begin position="156"/>
        <end position="189"/>
    </location>
</feature>
<protein>
    <submittedName>
        <fullName evidence="4">Tetratricopeptide repeat protein</fullName>
    </submittedName>
</protein>
<keyword evidence="1" id="KW-0677">Repeat</keyword>
<dbReference type="Pfam" id="PF13181">
    <property type="entry name" value="TPR_8"/>
    <property type="match status" value="2"/>
</dbReference>
<dbReference type="SMART" id="SM00028">
    <property type="entry name" value="TPR"/>
    <property type="match status" value="5"/>
</dbReference>
<dbReference type="Proteomes" id="UP000544742">
    <property type="component" value="Unassembled WGS sequence"/>
</dbReference>
<sequence>SSTWWHFKAFILTELDRKEEALAAFNEAIGQNPEDIGNWQWKASLLVEMKRYNESLEAYDKAIELAAENNTEELAQTWFSKASALNKTGRNEEATDAFQRSLKLYDEAIAENPGDVSLLEAKGRVLFNLERYDEAIAIYDHILETTPSVEPRLTHITTWIARGDALRALGRNEEALEEYNKAIDMSPNFSTAWHGLGEAQRALGQTHNASMSLLVAQKLGYEE</sequence>
<keyword evidence="2 3" id="KW-0802">TPR repeat</keyword>
<dbReference type="InterPro" id="IPR019734">
    <property type="entry name" value="TPR_rpt"/>
</dbReference>
<dbReference type="PANTHER" id="PTHR44943:SF8">
    <property type="entry name" value="TPR REPEAT-CONTAINING PROTEIN MJ0263"/>
    <property type="match status" value="1"/>
</dbReference>
<dbReference type="InterPro" id="IPR051685">
    <property type="entry name" value="Ycf3/AcsC/BcsC/TPR_MFPF"/>
</dbReference>
<reference evidence="4 5" key="1">
    <citation type="journal article" date="2020" name="Biotechnol. Biofuels">
        <title>New insights from the biogas microbiome by comprehensive genome-resolved metagenomics of nearly 1600 species originating from multiple anaerobic digesters.</title>
        <authorList>
            <person name="Campanaro S."/>
            <person name="Treu L."/>
            <person name="Rodriguez-R L.M."/>
            <person name="Kovalovszki A."/>
            <person name="Ziels R.M."/>
            <person name="Maus I."/>
            <person name="Zhu X."/>
            <person name="Kougias P.G."/>
            <person name="Basile A."/>
            <person name="Luo G."/>
            <person name="Schluter A."/>
            <person name="Konstantinidis K.T."/>
            <person name="Angelidaki I."/>
        </authorList>
    </citation>
    <scope>NUCLEOTIDE SEQUENCE [LARGE SCALE GENOMIC DNA]</scope>
    <source>
        <strain evidence="4">AS27yjCOA_157</strain>
    </source>
</reference>
<dbReference type="PROSITE" id="PS50005">
    <property type="entry name" value="TPR"/>
    <property type="match status" value="3"/>
</dbReference>
<evidence type="ECO:0000313" key="5">
    <source>
        <dbReference type="Proteomes" id="UP000544742"/>
    </source>
</evidence>
<evidence type="ECO:0000256" key="3">
    <source>
        <dbReference type="PROSITE-ProRule" id="PRU00339"/>
    </source>
</evidence>
<proteinExistence type="predicted"/>
<dbReference type="PANTHER" id="PTHR44943">
    <property type="entry name" value="CELLULOSE SYNTHASE OPERON PROTEIN C"/>
    <property type="match status" value="1"/>
</dbReference>
<dbReference type="InterPro" id="IPR011990">
    <property type="entry name" value="TPR-like_helical_dom_sf"/>
</dbReference>
<evidence type="ECO:0000256" key="2">
    <source>
        <dbReference type="ARBA" id="ARBA00022803"/>
    </source>
</evidence>
<dbReference type="Gene3D" id="1.25.40.10">
    <property type="entry name" value="Tetratricopeptide repeat domain"/>
    <property type="match status" value="2"/>
</dbReference>
<dbReference type="EMBL" id="JAAYUN010000237">
    <property type="protein sequence ID" value="NLJ23772.1"/>
    <property type="molecule type" value="Genomic_DNA"/>
</dbReference>
<name>A0A7K4ALD4_METSH</name>
<accession>A0A7K4ALD4</accession>
<feature type="repeat" description="TPR" evidence="3">
    <location>
        <begin position="116"/>
        <end position="149"/>
    </location>
</feature>
<feature type="repeat" description="TPR" evidence="3">
    <location>
        <begin position="75"/>
        <end position="108"/>
    </location>
</feature>
<dbReference type="PROSITE" id="PS50293">
    <property type="entry name" value="TPR_REGION"/>
    <property type="match status" value="1"/>
</dbReference>
<dbReference type="AlphaFoldDB" id="A0A7K4ALD4"/>
<evidence type="ECO:0000256" key="1">
    <source>
        <dbReference type="ARBA" id="ARBA00022737"/>
    </source>
</evidence>
<comment type="caution">
    <text evidence="4">The sequence shown here is derived from an EMBL/GenBank/DDBJ whole genome shotgun (WGS) entry which is preliminary data.</text>
</comment>
<dbReference type="Pfam" id="PF13424">
    <property type="entry name" value="TPR_12"/>
    <property type="match status" value="1"/>
</dbReference>
<feature type="non-terminal residue" evidence="4">
    <location>
        <position position="1"/>
    </location>
</feature>
<dbReference type="SUPFAM" id="SSF48452">
    <property type="entry name" value="TPR-like"/>
    <property type="match status" value="1"/>
</dbReference>
<organism evidence="4 5">
    <name type="scientific">Methanothrix soehngenii</name>
    <name type="common">Methanosaeta concilii</name>
    <dbReference type="NCBI Taxonomy" id="2223"/>
    <lineage>
        <taxon>Archaea</taxon>
        <taxon>Methanobacteriati</taxon>
        <taxon>Methanobacteriota</taxon>
        <taxon>Stenosarchaea group</taxon>
        <taxon>Methanomicrobia</taxon>
        <taxon>Methanotrichales</taxon>
        <taxon>Methanotrichaceae</taxon>
        <taxon>Methanothrix</taxon>
    </lineage>
</organism>
<evidence type="ECO:0000313" key="4">
    <source>
        <dbReference type="EMBL" id="NLJ23772.1"/>
    </source>
</evidence>
<dbReference type="Pfam" id="PF13414">
    <property type="entry name" value="TPR_11"/>
    <property type="match status" value="1"/>
</dbReference>